<dbReference type="PANTHER" id="PTHR11647:SF1">
    <property type="entry name" value="COLLAPSIN RESPONSE MEDIATOR PROTEIN"/>
    <property type="match status" value="1"/>
</dbReference>
<sequence length="531" mass="54775">MTVLLRGGTVIDGTGAPPQRADVLVAAGRIAAVGPALAAPVGCVVEDVQGREIVPGFVDTHAHDDLAILDDQGCVPKLRQGVTTVVVGNCGHGCAPTTPGSGLGEMFAPVLGGERTDLSFDSVRAYAETVAAAPRTVNAAVLAAHAALRVAAMGPEARAASAREVDAMCGQLHDAMEAGAAGLSLGLLYAPGNAAGRSELEELARVVAAHDGVLAAHVRNEGDHVLASIDEVVALGAETGCAIHLSHLKVTGPRNAGSMPRILDRLDAHRASGIDVTADVYPYAAGSTTTSTLLPSWALRDGMASVRRAVRDPGAHRRLAAELARPWEGAGLENTLLAIGPSNALLAGFSSSSSSAYEGRTLAEIAAAREQDPYACLVDLLAEEGGSLTAVLFHTDPEGVGQALSWPHSMVGSDGLPNRSGYVHPRLYGTFVRVLTEYAGASGPLSRAEAVHRMTGLSARRFGLRGRGTVEPGSVADLVVLDPVALEDRATFAEPRRHPGGVERVLVGGEVAWRLGQDVPESRGTYVPTLS</sequence>
<dbReference type="AlphaFoldDB" id="A0A5Q6RQV8"/>
<dbReference type="InterPro" id="IPR011059">
    <property type="entry name" value="Metal-dep_hydrolase_composite"/>
</dbReference>
<dbReference type="GO" id="GO:0016811">
    <property type="term" value="F:hydrolase activity, acting on carbon-nitrogen (but not peptide) bonds, in linear amides"/>
    <property type="evidence" value="ECO:0007669"/>
    <property type="project" value="InterPro"/>
</dbReference>
<dbReference type="Pfam" id="PF07969">
    <property type="entry name" value="Amidohydro_3"/>
    <property type="match status" value="1"/>
</dbReference>
<evidence type="ECO:0000259" key="1">
    <source>
        <dbReference type="Pfam" id="PF07969"/>
    </source>
</evidence>
<keyword evidence="2" id="KW-0378">Hydrolase</keyword>
<organism evidence="2 3">
    <name type="scientific">Mumia zhuanghuii</name>
    <dbReference type="NCBI Taxonomy" id="2585211"/>
    <lineage>
        <taxon>Bacteria</taxon>
        <taxon>Bacillati</taxon>
        <taxon>Actinomycetota</taxon>
        <taxon>Actinomycetes</taxon>
        <taxon>Propionibacteriales</taxon>
        <taxon>Nocardioidaceae</taxon>
        <taxon>Mumia</taxon>
    </lineage>
</organism>
<dbReference type="Gene3D" id="2.30.40.10">
    <property type="entry name" value="Urease, subunit C, domain 1"/>
    <property type="match status" value="1"/>
</dbReference>
<dbReference type="Gene3D" id="3.30.1490.130">
    <property type="entry name" value="D-aminoacylase. Domain 3"/>
    <property type="match status" value="1"/>
</dbReference>
<dbReference type="GO" id="GO:0005829">
    <property type="term" value="C:cytosol"/>
    <property type="evidence" value="ECO:0007669"/>
    <property type="project" value="TreeGrafter"/>
</dbReference>
<feature type="domain" description="Amidohydrolase 3" evidence="1">
    <location>
        <begin position="45"/>
        <end position="511"/>
    </location>
</feature>
<proteinExistence type="predicted"/>
<dbReference type="EMBL" id="VDFQ02000005">
    <property type="protein sequence ID" value="KAA1420468.1"/>
    <property type="molecule type" value="Genomic_DNA"/>
</dbReference>
<dbReference type="RefSeq" id="WP_149770637.1">
    <property type="nucleotide sequence ID" value="NZ_VDFQ02000005.1"/>
</dbReference>
<protein>
    <submittedName>
        <fullName evidence="2">Amidohydrolase family protein</fullName>
    </submittedName>
</protein>
<evidence type="ECO:0000313" key="3">
    <source>
        <dbReference type="Proteomes" id="UP000307768"/>
    </source>
</evidence>
<evidence type="ECO:0000313" key="2">
    <source>
        <dbReference type="EMBL" id="KAA1420468.1"/>
    </source>
</evidence>
<dbReference type="Gene3D" id="3.20.20.140">
    <property type="entry name" value="Metal-dependent hydrolases"/>
    <property type="match status" value="1"/>
</dbReference>
<comment type="caution">
    <text evidence="2">The sequence shown here is derived from an EMBL/GenBank/DDBJ whole genome shotgun (WGS) entry which is preliminary data.</text>
</comment>
<reference evidence="2 3" key="1">
    <citation type="submission" date="2019-09" db="EMBL/GenBank/DDBJ databases">
        <title>Mumia zhuanghuii sp. nov. isolated from the intestinal contents of plateau pika (Ochotona curzoniae) in the Qinghai-Tibet plateau of China.</title>
        <authorList>
            <person name="Tian Z."/>
        </authorList>
    </citation>
    <scope>NUCLEOTIDE SEQUENCE [LARGE SCALE GENOMIC DNA]</scope>
    <source>
        <strain evidence="3">350</strain>
    </source>
</reference>
<dbReference type="SUPFAM" id="SSF51338">
    <property type="entry name" value="Composite domain of metallo-dependent hydrolases"/>
    <property type="match status" value="1"/>
</dbReference>
<name>A0A5Q6RQV8_9ACTN</name>
<dbReference type="InterPro" id="IPR023100">
    <property type="entry name" value="D-aminoacylase_insert_dom_sf"/>
</dbReference>
<dbReference type="Proteomes" id="UP000307768">
    <property type="component" value="Unassembled WGS sequence"/>
</dbReference>
<dbReference type="InterPro" id="IPR032466">
    <property type="entry name" value="Metal_Hydrolase"/>
</dbReference>
<dbReference type="OrthoDB" id="9766983at2"/>
<dbReference type="InterPro" id="IPR050378">
    <property type="entry name" value="Metallo-dep_Hydrolases_sf"/>
</dbReference>
<dbReference type="GO" id="GO:0016812">
    <property type="term" value="F:hydrolase activity, acting on carbon-nitrogen (but not peptide) bonds, in cyclic amides"/>
    <property type="evidence" value="ECO:0007669"/>
    <property type="project" value="TreeGrafter"/>
</dbReference>
<dbReference type="SUPFAM" id="SSF51556">
    <property type="entry name" value="Metallo-dependent hydrolases"/>
    <property type="match status" value="1"/>
</dbReference>
<dbReference type="InterPro" id="IPR013108">
    <property type="entry name" value="Amidohydro_3"/>
</dbReference>
<dbReference type="PANTHER" id="PTHR11647">
    <property type="entry name" value="HYDRANTOINASE/DIHYDROPYRIMIDINASE FAMILY MEMBER"/>
    <property type="match status" value="1"/>
</dbReference>
<gene>
    <name evidence="2" type="ORF">FE697_016010</name>
</gene>
<accession>A0A5Q6RQV8</accession>